<dbReference type="Gene3D" id="3.40.50.300">
    <property type="entry name" value="P-loop containing nucleotide triphosphate hydrolases"/>
    <property type="match status" value="1"/>
</dbReference>
<accession>A0A836MAW2</accession>
<evidence type="ECO:0000313" key="4">
    <source>
        <dbReference type="Proteomes" id="UP000027441"/>
    </source>
</evidence>
<dbReference type="InterPro" id="IPR034139">
    <property type="entry name" value="TOPRIM_OLD"/>
</dbReference>
<dbReference type="SUPFAM" id="SSF52540">
    <property type="entry name" value="P-loop containing nucleoside triphosphate hydrolases"/>
    <property type="match status" value="1"/>
</dbReference>
<feature type="domain" description="OLD protein-like TOPRIM" evidence="2">
    <location>
        <begin position="436"/>
        <end position="503"/>
    </location>
</feature>
<sequence length="582" mass="66634">MKLRKIHIKNFRSIHDVEIEVHNYTMLVGANNAGKSNIMAALRAFYEDVAWTKDDEPKFNSSVLENEIEVESWVELKFELTDNEWNALADKYKGTKEKHLTVRKYFISKEKVKPRQSNIYGIVDGVIDESLFYGAKNIGSAKLGQIIYIPAFISASEQMKTSGASPLRDMLNLMLKKALVNSPAYQKVITSFDEFNDEAKNKNGFLDQIANPINSAISSWGIKFDMSIGAISPEDITKNLIRHSFVDSMLGDYALSLDRYGHGFQRSFLYELIKLVPEISNENNTTQEKNDFNPDFTLILFEEPEAFLHPTQQENMAYHLRRLGEGNEQQVIITSHSPIFVGKATDSLCQIGRVHKKDGLTSLGQIKLEELGNIFSSGLDFKICLQNFVNNANIPDDRKKTAKELLKNSEQNNEIEIQNEKFRYQLWLDSERSSMFFADKVLLVEGPTEKALFNWLLANNHDWHTFTKHRIAVVDVIGKFNFHRYMTLLDIFGIPYGLILDDDLNKNHHQAINDMLKNYDCNCKIAEPVFIPQCIESYLGLNLPSRADLKPLEILKKLENNEINADKLNDLKRKFMLALDLG</sequence>
<evidence type="ECO:0000313" key="3">
    <source>
        <dbReference type="EMBL" id="KDB45876.1"/>
    </source>
</evidence>
<evidence type="ECO:0000259" key="1">
    <source>
        <dbReference type="Pfam" id="PF13175"/>
    </source>
</evidence>
<dbReference type="RefSeq" id="WP_005712778.1">
    <property type="nucleotide sequence ID" value="NZ_JDSN01000064.1"/>
</dbReference>
<evidence type="ECO:0000259" key="2">
    <source>
        <dbReference type="Pfam" id="PF20469"/>
    </source>
</evidence>
<dbReference type="PANTHER" id="PTHR43581:SF4">
    <property type="entry name" value="ATP_GTP PHOSPHATASE"/>
    <property type="match status" value="1"/>
</dbReference>
<feature type="domain" description="Endonuclease GajA/Old nuclease/RecF-like AAA" evidence="1">
    <location>
        <begin position="127"/>
        <end position="341"/>
    </location>
</feature>
<dbReference type="Pfam" id="PF20469">
    <property type="entry name" value="OLD-like_TOPRIM"/>
    <property type="match status" value="1"/>
</dbReference>
<comment type="caution">
    <text evidence="3">The sequence shown here is derived from an EMBL/GenBank/DDBJ whole genome shotgun (WGS) entry which is preliminary data.</text>
</comment>
<dbReference type="AlphaFoldDB" id="A0A836MAW2"/>
<gene>
    <name evidence="3" type="ORF">HPS9_06445</name>
</gene>
<name>A0A836MAW2_GLAPU</name>
<protein>
    <submittedName>
        <fullName evidence="3">Nonessential protein</fullName>
    </submittedName>
</protein>
<dbReference type="Pfam" id="PF13175">
    <property type="entry name" value="AAA_15"/>
    <property type="match status" value="2"/>
</dbReference>
<dbReference type="GeneID" id="66618383"/>
<dbReference type="InterPro" id="IPR041685">
    <property type="entry name" value="AAA_GajA/Old/RecF-like"/>
</dbReference>
<dbReference type="CDD" id="cd00267">
    <property type="entry name" value="ABC_ATPase"/>
    <property type="match status" value="1"/>
</dbReference>
<dbReference type="EMBL" id="JDSN01000064">
    <property type="protein sequence ID" value="KDB45876.1"/>
    <property type="molecule type" value="Genomic_DNA"/>
</dbReference>
<dbReference type="InterPro" id="IPR051396">
    <property type="entry name" value="Bact_Antivir_Def_Nuclease"/>
</dbReference>
<dbReference type="Proteomes" id="UP000027441">
    <property type="component" value="Unassembled WGS sequence"/>
</dbReference>
<dbReference type="InterPro" id="IPR027417">
    <property type="entry name" value="P-loop_NTPase"/>
</dbReference>
<dbReference type="PANTHER" id="PTHR43581">
    <property type="entry name" value="ATP/GTP PHOSPHATASE"/>
    <property type="match status" value="1"/>
</dbReference>
<organism evidence="3 4">
    <name type="scientific">Glaesserella parasuis HPS9</name>
    <dbReference type="NCBI Taxonomy" id="1450513"/>
    <lineage>
        <taxon>Bacteria</taxon>
        <taxon>Pseudomonadati</taxon>
        <taxon>Pseudomonadota</taxon>
        <taxon>Gammaproteobacteria</taxon>
        <taxon>Pasteurellales</taxon>
        <taxon>Pasteurellaceae</taxon>
        <taxon>Glaesserella</taxon>
    </lineage>
</organism>
<proteinExistence type="predicted"/>
<feature type="domain" description="Endonuclease GajA/Old nuclease/RecF-like AAA" evidence="1">
    <location>
        <begin position="1"/>
        <end position="81"/>
    </location>
</feature>
<dbReference type="CDD" id="cd01026">
    <property type="entry name" value="TOPRIM_OLD"/>
    <property type="match status" value="1"/>
</dbReference>
<reference evidence="3 4" key="1">
    <citation type="submission" date="2014-02" db="EMBL/GenBank/DDBJ databases">
        <title>Comparative genomics of Haemophilus parasuis isolated from pig lungs.</title>
        <authorList>
            <person name="Kittichotirat W."/>
            <person name="Bumgarner R.E."/>
            <person name="Lawrence P."/>
        </authorList>
    </citation>
    <scope>NUCLEOTIDE SEQUENCE [LARGE SCALE GENOMIC DNA]</scope>
    <source>
        <strain evidence="3 4">HPS9</strain>
    </source>
</reference>